<evidence type="ECO:0000313" key="6">
    <source>
        <dbReference type="EMBL" id="KAB0345752.1"/>
    </source>
</evidence>
<dbReference type="InterPro" id="IPR023393">
    <property type="entry name" value="START-like_dom_sf"/>
</dbReference>
<evidence type="ECO:0000259" key="5">
    <source>
        <dbReference type="PROSITE" id="PS50848"/>
    </source>
</evidence>
<gene>
    <name evidence="6" type="ORF">FD754_022678</name>
</gene>
<dbReference type="Pfam" id="PF01852">
    <property type="entry name" value="START"/>
    <property type="match status" value="1"/>
</dbReference>
<dbReference type="SMART" id="SM00324">
    <property type="entry name" value="RhoGAP"/>
    <property type="match status" value="1"/>
</dbReference>
<feature type="compositionally biased region" description="Basic residues" evidence="3">
    <location>
        <begin position="120"/>
        <end position="129"/>
    </location>
</feature>
<evidence type="ECO:0000259" key="4">
    <source>
        <dbReference type="PROSITE" id="PS50238"/>
    </source>
</evidence>
<keyword evidence="2" id="KW-0597">Phosphoprotein</keyword>
<feature type="domain" description="START" evidence="5">
    <location>
        <begin position="780"/>
        <end position="950"/>
    </location>
</feature>
<dbReference type="GO" id="GO:0005096">
    <property type="term" value="F:GTPase activator activity"/>
    <property type="evidence" value="ECO:0007669"/>
    <property type="project" value="UniProtKB-KW"/>
</dbReference>
<dbReference type="GO" id="GO:0007165">
    <property type="term" value="P:signal transduction"/>
    <property type="evidence" value="ECO:0007669"/>
    <property type="project" value="InterPro"/>
</dbReference>
<dbReference type="FunFam" id="1.10.555.10:FF:000007">
    <property type="entry name" value="rho GTPase-activating protein 7 isoform X2"/>
    <property type="match status" value="1"/>
</dbReference>
<keyword evidence="1" id="KW-0343">GTPase activation</keyword>
<reference evidence="6 7" key="1">
    <citation type="submission" date="2019-06" db="EMBL/GenBank/DDBJ databases">
        <title>Discovery of a novel chromosome fission-fusion reversal in muntjac.</title>
        <authorList>
            <person name="Mudd A.B."/>
            <person name="Bredeson J.V."/>
            <person name="Baum R."/>
            <person name="Hockemeyer D."/>
            <person name="Rokhsar D.S."/>
        </authorList>
    </citation>
    <scope>NUCLEOTIDE SEQUENCE [LARGE SCALE GENOMIC DNA]</scope>
    <source>
        <strain evidence="6">UTSW_UCB_Mm</strain>
        <tissue evidence="6">Fibroblast cell line</tissue>
    </source>
</reference>
<dbReference type="PROSITE" id="PS50848">
    <property type="entry name" value="START"/>
    <property type="match status" value="1"/>
</dbReference>
<dbReference type="Gene3D" id="1.10.555.10">
    <property type="entry name" value="Rho GTPase activation protein"/>
    <property type="match status" value="1"/>
</dbReference>
<feature type="region of interest" description="Disordered" evidence="3">
    <location>
        <begin position="326"/>
        <end position="346"/>
    </location>
</feature>
<evidence type="ECO:0000256" key="2">
    <source>
        <dbReference type="ARBA" id="ARBA00022553"/>
    </source>
</evidence>
<dbReference type="Proteomes" id="UP000326458">
    <property type="component" value="Unassembled WGS sequence"/>
</dbReference>
<protein>
    <recommendedName>
        <fullName evidence="8">Rho-GAP domain-containing protein</fullName>
    </recommendedName>
</protein>
<dbReference type="PANTHER" id="PTHR12659:SF3">
    <property type="entry name" value="STAR-RELATED LIPID TRANSFER PROTEIN 8"/>
    <property type="match status" value="1"/>
</dbReference>
<dbReference type="PANTHER" id="PTHR12659">
    <property type="entry name" value="RHO-TYPE GTPASE ACTIVATING PROTEIN"/>
    <property type="match status" value="1"/>
</dbReference>
<dbReference type="SUPFAM" id="SSF48350">
    <property type="entry name" value="GTPase activation domain, GAP"/>
    <property type="match status" value="1"/>
</dbReference>
<organism evidence="6 7">
    <name type="scientific">Muntiacus muntjak</name>
    <name type="common">Barking deer</name>
    <name type="synonym">Indian muntjac</name>
    <dbReference type="NCBI Taxonomy" id="9888"/>
    <lineage>
        <taxon>Eukaryota</taxon>
        <taxon>Metazoa</taxon>
        <taxon>Chordata</taxon>
        <taxon>Craniata</taxon>
        <taxon>Vertebrata</taxon>
        <taxon>Euteleostomi</taxon>
        <taxon>Mammalia</taxon>
        <taxon>Eutheria</taxon>
        <taxon>Laurasiatheria</taxon>
        <taxon>Artiodactyla</taxon>
        <taxon>Ruminantia</taxon>
        <taxon>Pecora</taxon>
        <taxon>Cervidae</taxon>
        <taxon>Muntiacinae</taxon>
        <taxon>Muntiacus</taxon>
    </lineage>
</organism>
<evidence type="ECO:0008006" key="8">
    <source>
        <dbReference type="Google" id="ProtNLM"/>
    </source>
</evidence>
<dbReference type="PROSITE" id="PS50238">
    <property type="entry name" value="RHOGAP"/>
    <property type="match status" value="1"/>
</dbReference>
<dbReference type="Gene3D" id="3.30.530.20">
    <property type="match status" value="1"/>
</dbReference>
<dbReference type="SMART" id="SM00234">
    <property type="entry name" value="START"/>
    <property type="match status" value="1"/>
</dbReference>
<dbReference type="SUPFAM" id="SSF55961">
    <property type="entry name" value="Bet v1-like"/>
    <property type="match status" value="1"/>
</dbReference>
<name>A0A5N3V8X5_MUNMU</name>
<dbReference type="InterPro" id="IPR002913">
    <property type="entry name" value="START_lipid-bd_dom"/>
</dbReference>
<dbReference type="InterPro" id="IPR000198">
    <property type="entry name" value="RhoGAP_dom"/>
</dbReference>
<evidence type="ECO:0000256" key="1">
    <source>
        <dbReference type="ARBA" id="ARBA00022468"/>
    </source>
</evidence>
<feature type="domain" description="Rho-GAP" evidence="4">
    <location>
        <begin position="531"/>
        <end position="735"/>
    </location>
</feature>
<feature type="region of interest" description="Disordered" evidence="3">
    <location>
        <begin position="692"/>
        <end position="714"/>
    </location>
</feature>
<dbReference type="GO" id="GO:0035023">
    <property type="term" value="P:regulation of Rho protein signal transduction"/>
    <property type="evidence" value="ECO:0007669"/>
    <property type="project" value="TreeGrafter"/>
</dbReference>
<accession>A0A5N3V8X5</accession>
<feature type="compositionally biased region" description="Basic and acidic residues" evidence="3">
    <location>
        <begin position="130"/>
        <end position="150"/>
    </location>
</feature>
<dbReference type="EMBL" id="VCEA01000003">
    <property type="protein sequence ID" value="KAB0345752.1"/>
    <property type="molecule type" value="Genomic_DNA"/>
</dbReference>
<evidence type="ECO:0000313" key="7">
    <source>
        <dbReference type="Proteomes" id="UP000326458"/>
    </source>
</evidence>
<dbReference type="GO" id="GO:0008289">
    <property type="term" value="F:lipid binding"/>
    <property type="evidence" value="ECO:0007669"/>
    <property type="project" value="InterPro"/>
</dbReference>
<evidence type="ECO:0000256" key="3">
    <source>
        <dbReference type="SAM" id="MobiDB-lite"/>
    </source>
</evidence>
<dbReference type="AlphaFoldDB" id="A0A5N3V8X5"/>
<comment type="caution">
    <text evidence="6">The sequence shown here is derived from an EMBL/GenBank/DDBJ whole genome shotgun (WGS) entry which is preliminary data.</text>
</comment>
<feature type="compositionally biased region" description="Acidic residues" evidence="3">
    <location>
        <begin position="331"/>
        <end position="344"/>
    </location>
</feature>
<dbReference type="InterPro" id="IPR008936">
    <property type="entry name" value="Rho_GTPase_activation_prot"/>
</dbReference>
<proteinExistence type="predicted"/>
<feature type="region of interest" description="Disordered" evidence="3">
    <location>
        <begin position="103"/>
        <end position="155"/>
    </location>
</feature>
<sequence length="981" mass="109626">MTLNSCASMKLEVHFQCKQNEDSEEEEHCTISNHWTFERESKQWSCVGSSDLSAPPSPGLPVTSGCEGILTELSATSLPAVTASLPPEPADLPLLGCSSGPSHWPFLSPTRGQEGPQEKTKKHRSQRFLKHLESLRRKEKGGGRQADLEHSSVTSEKVAKASSFRSRHGFLYRAKNWAATSASGSDTETQRAWKAWPVAMFQHPQQAHRGDCLVHVPRDHKPGTFPRSLSIESLCPEDGHRLADWQPGRHWGYEGRRGSCGSTGSHTSIYDNMPELYPAEPVLAGAEAEEEEEEGGDSYTHLDDILQHVWGLQQRVELWSQAMCPDLEPGDKEEEEDEEVEEEATSTVEIATDGVEGQTSEAQTQGEAPALRESLALGHMDVQLGPMCKSRALQEMVTDPQLHYPGFLRGLILLALDGPDLCTTLSDNILASGQPWKSRLTFSTPLPLTRKLRWHSFQNSHRPSLNSESLEINRQFASQIHLLHKGSLLRLTTFMEKYTIPHKQGWVWSVPKFMKRNKTPDYRGQQVFGVPPLIHVQRTGQPLPQSIQQAMRYLRSQCLDQVGIFRKSGVKSRIQNLRQMNETSPDNVCYEGQSAYDVADLLKQYFRDLPEPIFTSKLTTTFLQIYQLLPKDQWLAATQAATLLLPDENREVLQTLLYFLSDIASAEENQMTAGNLAVCLAPSIFHLNVSKKDNPSPRIKSKRSLVGRPGPRDLNENMAATQGLSHMISDCKKLFQVPQDMVLQLCGSYSAAELSPPGPALAELRQARAAGVSLSLYMEESIQELLHNAAERFKGWMSMPGPQHTELACKKAPDGHPLRVWKASTEVAAPPAVVLHRVLRERALWDEDLLRAQVLEALMPGVELYHYVTDSMAPHPCRDFVVLRMWRSDLPRGGCLLVSQSLDPEQPVPESGVRALMLTSQYLMEPCGLGRSRLTHICRADLRGRSPDWYNKVFGHLCAMEVAKIRDSFPTLQTAGPETKL</sequence>
<keyword evidence="7" id="KW-1185">Reference proteome</keyword>
<dbReference type="FunFam" id="3.30.530.20:FF:000009">
    <property type="entry name" value="StAR related lipid transfer domain containing 13"/>
    <property type="match status" value="1"/>
</dbReference>
<dbReference type="GO" id="GO:0030036">
    <property type="term" value="P:actin cytoskeleton organization"/>
    <property type="evidence" value="ECO:0007669"/>
    <property type="project" value="TreeGrafter"/>
</dbReference>
<dbReference type="Pfam" id="PF00620">
    <property type="entry name" value="RhoGAP"/>
    <property type="match status" value="1"/>
</dbReference>